<dbReference type="Gene3D" id="3.60.15.10">
    <property type="entry name" value="Ribonuclease Z/Hydroxyacylglutathione hydrolase-like"/>
    <property type="match status" value="1"/>
</dbReference>
<evidence type="ECO:0000313" key="1">
    <source>
        <dbReference type="EMBL" id="PSH62440.1"/>
    </source>
</evidence>
<dbReference type="Proteomes" id="UP000241764">
    <property type="component" value="Unassembled WGS sequence"/>
</dbReference>
<gene>
    <name evidence="1" type="ORF">CU103_19005</name>
</gene>
<dbReference type="PANTHER" id="PTHR30619:SF1">
    <property type="entry name" value="RECOMBINATION PROTEIN 2"/>
    <property type="match status" value="1"/>
</dbReference>
<keyword evidence="2" id="KW-1185">Reference proteome</keyword>
<name>A0A2P7B7K8_9HYPH</name>
<evidence type="ECO:0000313" key="2">
    <source>
        <dbReference type="Proteomes" id="UP000241764"/>
    </source>
</evidence>
<proteinExistence type="predicted"/>
<dbReference type="PANTHER" id="PTHR30619">
    <property type="entry name" value="DNA INTERNALIZATION/COMPETENCE PROTEIN COMEC/REC2"/>
    <property type="match status" value="1"/>
</dbReference>
<dbReference type="EMBL" id="PGGM01000009">
    <property type="protein sequence ID" value="PSH62440.1"/>
    <property type="molecule type" value="Genomic_DNA"/>
</dbReference>
<organism evidence="1 2">
    <name type="scientific">Phyllobacterium sophorae</name>
    <dbReference type="NCBI Taxonomy" id="1520277"/>
    <lineage>
        <taxon>Bacteria</taxon>
        <taxon>Pseudomonadati</taxon>
        <taxon>Pseudomonadota</taxon>
        <taxon>Alphaproteobacteria</taxon>
        <taxon>Hyphomicrobiales</taxon>
        <taxon>Phyllobacteriaceae</taxon>
        <taxon>Phyllobacterium</taxon>
    </lineage>
</organism>
<dbReference type="InterPro" id="IPR036866">
    <property type="entry name" value="RibonucZ/Hydroxyglut_hydro"/>
</dbReference>
<accession>A0A2P7B7K8</accession>
<dbReference type="InterPro" id="IPR052159">
    <property type="entry name" value="Competence_DNA_uptake"/>
</dbReference>
<comment type="caution">
    <text evidence="1">The sequence shown here is derived from an EMBL/GenBank/DDBJ whole genome shotgun (WGS) entry which is preliminary data.</text>
</comment>
<protein>
    <recommendedName>
        <fullName evidence="3">Metallo-beta-lactamase domain-containing protein</fullName>
    </recommendedName>
</protein>
<sequence>MYRQGMGDCFLITIPRKNKKPFRILIDCGVILGTSDAAGKMIQVAKDVAEEAEGHIDILLATHQHWDHLSGFVQAFEMFATLTVDEVWVAWTEDPDDVLAGELRRERVQAIAALKLSAAAMTMAGDEAGAGEIGDLLGFFGAAGGASTQDALNAVMKMGKVRYCRATDDPVHLSDTDIRLYILGPPHDPKQIRKTLPSARDPETYGVAAHQLGASVSAALNPDDNSTPFSDIRSIPLSITKGMDFFRKWYWGPGDSALDWRKIDTAWLDGASELALALDSATNNTSLVLAIELSDGDVLLFVADAQVGNWLSWRELSWEVQGRKVTGPDLLARTVFYKVGHHGSHNATLRADGLELMKNLSIAAIPVDHAMAIKKRWGKIPLPELVAALERAAKGGVIRIDETPDPPLRNVTATDLYFDISF</sequence>
<reference evidence="2" key="1">
    <citation type="submission" date="2017-11" db="EMBL/GenBank/DDBJ databases">
        <authorList>
            <person name="Kuznetsova I."/>
            <person name="Sazanova A."/>
            <person name="Chirak E."/>
            <person name="Safronova V."/>
            <person name="Willems A."/>
        </authorList>
    </citation>
    <scope>NUCLEOTIDE SEQUENCE [LARGE SCALE GENOMIC DNA]</scope>
    <source>
        <strain evidence="2">CCBAU 03422</strain>
    </source>
</reference>
<evidence type="ECO:0008006" key="3">
    <source>
        <dbReference type="Google" id="ProtNLM"/>
    </source>
</evidence>
<dbReference type="SUPFAM" id="SSF56281">
    <property type="entry name" value="Metallo-hydrolase/oxidoreductase"/>
    <property type="match status" value="1"/>
</dbReference>
<dbReference type="AlphaFoldDB" id="A0A2P7B7K8"/>